<dbReference type="Proteomes" id="UP000271291">
    <property type="component" value="Chromosome"/>
</dbReference>
<dbReference type="Pfam" id="PF01408">
    <property type="entry name" value="GFO_IDH_MocA"/>
    <property type="match status" value="1"/>
</dbReference>
<dbReference type="EMBL" id="CP034687">
    <property type="protein sequence ID" value="AZS84101.1"/>
    <property type="molecule type" value="Genomic_DNA"/>
</dbReference>
<protein>
    <submittedName>
        <fullName evidence="4 5">Oxidoreductase</fullName>
    </submittedName>
</protein>
<dbReference type="OrthoDB" id="9776544at2"/>
<evidence type="ECO:0000313" key="7">
    <source>
        <dbReference type="Proteomes" id="UP000501753"/>
    </source>
</evidence>
<feature type="domain" description="Gfo/Idh/MocA-like oxidoreductase N-terminal" evidence="2">
    <location>
        <begin position="8"/>
        <end position="123"/>
    </location>
</feature>
<dbReference type="Pfam" id="PF22725">
    <property type="entry name" value="GFO_IDH_MocA_C3"/>
    <property type="match status" value="1"/>
</dbReference>
<dbReference type="RefSeq" id="WP_127177008.1">
    <property type="nucleotide sequence ID" value="NZ_CP029078.1"/>
</dbReference>
<dbReference type="InterPro" id="IPR050463">
    <property type="entry name" value="Gfo/Idh/MocA_oxidrdct_glycsds"/>
</dbReference>
<keyword evidence="1" id="KW-0560">Oxidoreductase</keyword>
<dbReference type="PANTHER" id="PTHR43818">
    <property type="entry name" value="BCDNA.GH03377"/>
    <property type="match status" value="1"/>
</dbReference>
<dbReference type="AlphaFoldDB" id="A0A3S9Z8I1"/>
<gene>
    <name evidence="5" type="ORF">DDJ31_32185</name>
    <name evidence="4" type="ORF">ELQ87_07170</name>
</gene>
<evidence type="ECO:0000313" key="6">
    <source>
        <dbReference type="Proteomes" id="UP000271291"/>
    </source>
</evidence>
<accession>A0A3S9Z8I1</accession>
<evidence type="ECO:0000259" key="2">
    <source>
        <dbReference type="Pfam" id="PF01408"/>
    </source>
</evidence>
<reference evidence="5 7" key="1">
    <citation type="submission" date="2018-04" db="EMBL/GenBank/DDBJ databases">
        <title>Complete genome sequences of Streptomyces griseoviridis K61 and characterization of antagonistic properties of biological control agents.</title>
        <authorList>
            <person name="Mariita R.M."/>
            <person name="Sello J.K."/>
        </authorList>
    </citation>
    <scope>NUCLEOTIDE SEQUENCE [LARGE SCALE GENOMIC DNA]</scope>
    <source>
        <strain evidence="5 7">K61</strain>
    </source>
</reference>
<dbReference type="PANTHER" id="PTHR43818:SF11">
    <property type="entry name" value="BCDNA.GH03377"/>
    <property type="match status" value="1"/>
</dbReference>
<dbReference type="Proteomes" id="UP000501753">
    <property type="component" value="Chromosome"/>
</dbReference>
<dbReference type="InterPro" id="IPR055170">
    <property type="entry name" value="GFO_IDH_MocA-like_dom"/>
</dbReference>
<dbReference type="Gene3D" id="3.40.50.720">
    <property type="entry name" value="NAD(P)-binding Rossmann-like Domain"/>
    <property type="match status" value="1"/>
</dbReference>
<feature type="domain" description="GFO/IDH/MocA-like oxidoreductase" evidence="3">
    <location>
        <begin position="134"/>
        <end position="267"/>
    </location>
</feature>
<organism evidence="4 6">
    <name type="scientific">Streptomyces griseoviridis</name>
    <dbReference type="NCBI Taxonomy" id="45398"/>
    <lineage>
        <taxon>Bacteria</taxon>
        <taxon>Bacillati</taxon>
        <taxon>Actinomycetota</taxon>
        <taxon>Actinomycetes</taxon>
        <taxon>Kitasatosporales</taxon>
        <taxon>Streptomycetaceae</taxon>
        <taxon>Streptomyces</taxon>
    </lineage>
</organism>
<dbReference type="KEGG" id="sgd:ELQ87_07170"/>
<evidence type="ECO:0000313" key="5">
    <source>
        <dbReference type="EMBL" id="QCN89046.1"/>
    </source>
</evidence>
<dbReference type="GO" id="GO:0000166">
    <property type="term" value="F:nucleotide binding"/>
    <property type="evidence" value="ECO:0007669"/>
    <property type="project" value="InterPro"/>
</dbReference>
<name>A0A3S9Z8I1_STRGD</name>
<dbReference type="SUPFAM" id="SSF55347">
    <property type="entry name" value="Glyceraldehyde-3-phosphate dehydrogenase-like, C-terminal domain"/>
    <property type="match status" value="1"/>
</dbReference>
<dbReference type="InterPro" id="IPR000683">
    <property type="entry name" value="Gfo/Idh/MocA-like_OxRdtase_N"/>
</dbReference>
<reference evidence="4 6" key="2">
    <citation type="submission" date="2018-12" db="EMBL/GenBank/DDBJ databases">
        <title>Streptomyces griseoviridis F1-27 complete genome.</title>
        <authorList>
            <person name="Mariita R.M."/>
            <person name="Sello J.K."/>
        </authorList>
    </citation>
    <scope>NUCLEOTIDE SEQUENCE [LARGE SCALE GENOMIC DNA]</scope>
    <source>
        <strain evidence="4 6">F1-27</strain>
    </source>
</reference>
<evidence type="ECO:0000256" key="1">
    <source>
        <dbReference type="ARBA" id="ARBA00023002"/>
    </source>
</evidence>
<proteinExistence type="predicted"/>
<dbReference type="Gene3D" id="3.30.360.10">
    <property type="entry name" value="Dihydrodipicolinate Reductase, domain 2"/>
    <property type="match status" value="1"/>
</dbReference>
<dbReference type="SUPFAM" id="SSF51735">
    <property type="entry name" value="NAD(P)-binding Rossmann-fold domains"/>
    <property type="match status" value="1"/>
</dbReference>
<evidence type="ECO:0000313" key="4">
    <source>
        <dbReference type="EMBL" id="AZS84101.1"/>
    </source>
</evidence>
<evidence type="ECO:0000259" key="3">
    <source>
        <dbReference type="Pfam" id="PF22725"/>
    </source>
</evidence>
<dbReference type="EMBL" id="CP029078">
    <property type="protein sequence ID" value="QCN89046.1"/>
    <property type="molecule type" value="Genomic_DNA"/>
</dbReference>
<sequence length="372" mass="38551">MTAQHPVGVGVIGAGNISDQYLTNLTRFPDLRVVVVGDLDTARAETQARAHGVPEWGTAQDVLAHPDVDLVVNLTVPAVHAEVSSAAVAAGKHVWSEKPLAVDRESACALLDRAAAAGLRVGVAPDTVLGPGLQTARRAIARGDIGTPLSAQTVMQYAGPDLWHPNPEFLFAAGAGPLYDMGPYYLTALVALFGPVARVAGVGSTARAVRTVRSGDRAGTEFAVAVPTHVSALAQFDGGGVSQSVFSFDSPLTRTGFVEITGTEGTLVLPDPNTFGGEVRITRVQARDRDPEWEVVAPVGVEAGRGLGVLDLARAVRGGQPHIASGELGYHVLDTLMSIDASVASGESVPVTSTVGEIPLVPEDRDPYAATL</sequence>
<keyword evidence="7" id="KW-1185">Reference proteome</keyword>
<dbReference type="GO" id="GO:0016491">
    <property type="term" value="F:oxidoreductase activity"/>
    <property type="evidence" value="ECO:0007669"/>
    <property type="project" value="UniProtKB-KW"/>
</dbReference>
<dbReference type="InterPro" id="IPR036291">
    <property type="entry name" value="NAD(P)-bd_dom_sf"/>
</dbReference>